<keyword evidence="2" id="KW-1185">Reference proteome</keyword>
<organism evidence="1 2">
    <name type="scientific">Pseudodesulfovibrio cashew</name>
    <dbReference type="NCBI Taxonomy" id="2678688"/>
    <lineage>
        <taxon>Bacteria</taxon>
        <taxon>Pseudomonadati</taxon>
        <taxon>Thermodesulfobacteriota</taxon>
        <taxon>Desulfovibrionia</taxon>
        <taxon>Desulfovibrionales</taxon>
        <taxon>Desulfovibrionaceae</taxon>
    </lineage>
</organism>
<gene>
    <name evidence="1" type="ORF">GM415_17705</name>
</gene>
<reference evidence="1 2" key="1">
    <citation type="submission" date="2019-11" db="EMBL/GenBank/DDBJ databases">
        <authorList>
            <person name="Zheng R.K."/>
            <person name="Sun C.M."/>
        </authorList>
    </citation>
    <scope>NUCLEOTIDE SEQUENCE [LARGE SCALE GENOMIC DNA]</scope>
    <source>
        <strain evidence="1 2">SRB007</strain>
    </source>
</reference>
<dbReference type="Proteomes" id="UP000428328">
    <property type="component" value="Chromosome"/>
</dbReference>
<dbReference type="KEGG" id="psel:GM415_17705"/>
<protein>
    <submittedName>
        <fullName evidence="1">Uncharacterized protein</fullName>
    </submittedName>
</protein>
<sequence>MADKKAILVVCGQADIAAGPAMDKFMKKAVTLPNFDGTGLAGMAGAIEGAAVVAADEAGKIFEDDGAFVVVELGDVDGAALEAAMTTLGDAADRRTLTVLATSGGLYLSGMGMNKKAGSLDRGATAADVVATLCYVADLPVPADCMGAVLYQALKDPNMKMKEVAKLKEAIGRMEVALQRDTREPWDKHDCA</sequence>
<dbReference type="Gene3D" id="3.40.720.10">
    <property type="entry name" value="Alkaline Phosphatase, subunit A"/>
    <property type="match status" value="1"/>
</dbReference>
<dbReference type="RefSeq" id="WP_158950550.1">
    <property type="nucleotide sequence ID" value="NZ_CP046400.1"/>
</dbReference>
<dbReference type="InterPro" id="IPR017850">
    <property type="entry name" value="Alkaline_phosphatase_core_sf"/>
</dbReference>
<evidence type="ECO:0000313" key="2">
    <source>
        <dbReference type="Proteomes" id="UP000428328"/>
    </source>
</evidence>
<evidence type="ECO:0000313" key="1">
    <source>
        <dbReference type="EMBL" id="QGY41878.1"/>
    </source>
</evidence>
<name>A0A6I6JLK1_9BACT</name>
<dbReference type="EMBL" id="CP046400">
    <property type="protein sequence ID" value="QGY41878.1"/>
    <property type="molecule type" value="Genomic_DNA"/>
</dbReference>
<proteinExistence type="predicted"/>
<accession>A0A6I6JLK1</accession>
<dbReference type="AlphaFoldDB" id="A0A6I6JLK1"/>